<feature type="chain" id="PRO_5032720755" evidence="1">
    <location>
        <begin position="22"/>
        <end position="384"/>
    </location>
</feature>
<dbReference type="Proteomes" id="UP000674143">
    <property type="component" value="Unassembled WGS sequence"/>
</dbReference>
<protein>
    <submittedName>
        <fullName evidence="2">Uncharacterized protein</fullName>
    </submittedName>
</protein>
<dbReference type="RefSeq" id="XP_067061664.1">
    <property type="nucleotide sequence ID" value="XM_067205727.1"/>
</dbReference>
<proteinExistence type="predicted"/>
<feature type="signal peptide" evidence="1">
    <location>
        <begin position="1"/>
        <end position="21"/>
    </location>
</feature>
<dbReference type="KEGG" id="loi:92359661"/>
<name>A0A836KGW5_9TRYP</name>
<evidence type="ECO:0000256" key="1">
    <source>
        <dbReference type="SAM" id="SignalP"/>
    </source>
</evidence>
<dbReference type="GeneID" id="92359661"/>
<accession>A0A836KGW5</accession>
<keyword evidence="1" id="KW-0732">Signal</keyword>
<keyword evidence="3" id="KW-1185">Reference proteome</keyword>
<reference evidence="3" key="1">
    <citation type="journal article" date="2021" name="Microbiol. Resour. Announc.">
        <title>LGAAP: Leishmaniinae Genome Assembly and Annotation Pipeline.</title>
        <authorList>
            <person name="Almutairi H."/>
            <person name="Urbaniak M.D."/>
            <person name="Bates M.D."/>
            <person name="Jariyapan N."/>
            <person name="Kwakye-Nuako G."/>
            <person name="Thomaz-Soccol V."/>
            <person name="Al-Salem W.S."/>
            <person name="Dillon R.J."/>
            <person name="Bates P.A."/>
            <person name="Gatherer D."/>
        </authorList>
    </citation>
    <scope>NUCLEOTIDE SEQUENCE [LARGE SCALE GENOMIC DNA]</scope>
</reference>
<sequence length="384" mass="41853">MPPLFLLLRATAIGVVGSVLASAHSVQCAQASPSCALGASDAHTIDALASIRLQDQGIPWDVESDDFHHGYNAKTVQLQILRLRAEYADSTGSKSPVMRIVGFFPGVPTSSVYKHLTNVALRCRWDSNYTHFEQFLGKCPATLAKAEDLRRPFAAVAKKRAHCSGDVCTLVPDVVSATLDGGWFSHRVGGPLMRRFGLADRLFQYERHTYAYSFCKDAVTMPGDTARTTTVYDILFSGSKRAREAAAIEAPLLGAWLRANRDAVACEEVNVNFQHIALIPIADAESQLFADSNQLRQLCRMGSMLDASSTKLVYDLWKSSHERFSRGAASSPGTLLVMTSANDVSVPALLPRWAQNTIVATMSRKAYSQLLKVCIEKAADEGPV</sequence>
<dbReference type="AlphaFoldDB" id="A0A836KGW5"/>
<organism evidence="2 3">
    <name type="scientific">Leishmania orientalis</name>
    <dbReference type="NCBI Taxonomy" id="2249476"/>
    <lineage>
        <taxon>Eukaryota</taxon>
        <taxon>Discoba</taxon>
        <taxon>Euglenozoa</taxon>
        <taxon>Kinetoplastea</taxon>
        <taxon>Metakinetoplastina</taxon>
        <taxon>Trypanosomatida</taxon>
        <taxon>Trypanosomatidae</taxon>
        <taxon>Leishmaniinae</taxon>
        <taxon>Leishmania</taxon>
    </lineage>
</organism>
<gene>
    <name evidence="2" type="ORF">LSCM4_03731</name>
</gene>
<evidence type="ECO:0000313" key="2">
    <source>
        <dbReference type="EMBL" id="KAG5473661.1"/>
    </source>
</evidence>
<reference evidence="3" key="2">
    <citation type="journal article" date="2021" name="Sci. Data">
        <title>Chromosome-scale genome sequencing, assembly and annotation of six genomes from subfamily Leishmaniinae.</title>
        <authorList>
            <person name="Almutairi H."/>
            <person name="Urbaniak M.D."/>
            <person name="Bates M.D."/>
            <person name="Jariyapan N."/>
            <person name="Kwakye-Nuako G."/>
            <person name="Thomaz Soccol V."/>
            <person name="Al-Salem W.S."/>
            <person name="Dillon R.J."/>
            <person name="Bates P.A."/>
            <person name="Gatherer D."/>
        </authorList>
    </citation>
    <scope>NUCLEOTIDE SEQUENCE [LARGE SCALE GENOMIC DNA]</scope>
</reference>
<comment type="caution">
    <text evidence="2">The sequence shown here is derived from an EMBL/GenBank/DDBJ whole genome shotgun (WGS) entry which is preliminary data.</text>
</comment>
<evidence type="ECO:0000313" key="3">
    <source>
        <dbReference type="Proteomes" id="UP000674143"/>
    </source>
</evidence>
<dbReference type="EMBL" id="JAFHLR010000029">
    <property type="protein sequence ID" value="KAG5473661.1"/>
    <property type="molecule type" value="Genomic_DNA"/>
</dbReference>